<reference evidence="1" key="2">
    <citation type="journal article" date="2015" name="Data Brief">
        <title>Shoot transcriptome of the giant reed, Arundo donax.</title>
        <authorList>
            <person name="Barrero R.A."/>
            <person name="Guerrero F.D."/>
            <person name="Moolhuijzen P."/>
            <person name="Goolsby J.A."/>
            <person name="Tidwell J."/>
            <person name="Bellgard S.E."/>
            <person name="Bellgard M.I."/>
        </authorList>
    </citation>
    <scope>NUCLEOTIDE SEQUENCE</scope>
    <source>
        <tissue evidence="1">Shoot tissue taken approximately 20 cm above the soil surface</tissue>
    </source>
</reference>
<protein>
    <submittedName>
        <fullName evidence="1">Uncharacterized protein</fullName>
    </submittedName>
</protein>
<accession>A0A0A9G710</accession>
<name>A0A0A9G710_ARUDO</name>
<dbReference type="EMBL" id="GBRH01177031">
    <property type="protein sequence ID" value="JAE20865.1"/>
    <property type="molecule type" value="Transcribed_RNA"/>
</dbReference>
<dbReference type="AlphaFoldDB" id="A0A0A9G710"/>
<proteinExistence type="predicted"/>
<reference evidence="1" key="1">
    <citation type="submission" date="2014-09" db="EMBL/GenBank/DDBJ databases">
        <authorList>
            <person name="Magalhaes I.L.F."/>
            <person name="Oliveira U."/>
            <person name="Santos F.R."/>
            <person name="Vidigal T.H.D.A."/>
            <person name="Brescovit A.D."/>
            <person name="Santos A.J."/>
        </authorList>
    </citation>
    <scope>NUCLEOTIDE SEQUENCE</scope>
    <source>
        <tissue evidence="1">Shoot tissue taken approximately 20 cm above the soil surface</tissue>
    </source>
</reference>
<organism evidence="1">
    <name type="scientific">Arundo donax</name>
    <name type="common">Giant reed</name>
    <name type="synonym">Donax arundinaceus</name>
    <dbReference type="NCBI Taxonomy" id="35708"/>
    <lineage>
        <taxon>Eukaryota</taxon>
        <taxon>Viridiplantae</taxon>
        <taxon>Streptophyta</taxon>
        <taxon>Embryophyta</taxon>
        <taxon>Tracheophyta</taxon>
        <taxon>Spermatophyta</taxon>
        <taxon>Magnoliopsida</taxon>
        <taxon>Liliopsida</taxon>
        <taxon>Poales</taxon>
        <taxon>Poaceae</taxon>
        <taxon>PACMAD clade</taxon>
        <taxon>Arundinoideae</taxon>
        <taxon>Arundineae</taxon>
        <taxon>Arundo</taxon>
    </lineage>
</organism>
<evidence type="ECO:0000313" key="1">
    <source>
        <dbReference type="EMBL" id="JAE20865.1"/>
    </source>
</evidence>
<sequence>MSFNDDEQNVPSSNSGVLVTSTHVGSFSRFMSDYSTAAAAADDD</sequence>